<dbReference type="AlphaFoldDB" id="A0A061SXL4"/>
<sequence length="191" mass="20357">MKGPVCAPPECAIGTETRLQSSRHAIACPPGRVDDLAHPSEMLLTHIIAAEINCQTAQVGSPTRGQAMARRDALRWVQSGPLCTCGNNHPTVAFESTLTGVPLFCRYAGRAIAGPRVGDPKGAGWQFISAFMVRSDKSTPSLSKSPARWGGPAMARRLQRSLGSVPRATIFDLCLSGSSARENHGRRLIAL</sequence>
<proteinExistence type="predicted"/>
<dbReference type="Proteomes" id="UP000027337">
    <property type="component" value="Unassembled WGS sequence"/>
</dbReference>
<accession>A0A061SXL4</accession>
<name>A0A061SXL4_9RHOB</name>
<dbReference type="EMBL" id="JEMU01000002">
    <property type="protein sequence ID" value="KAJ04640.1"/>
    <property type="molecule type" value="Genomic_DNA"/>
</dbReference>
<keyword evidence="2" id="KW-1185">Reference proteome</keyword>
<evidence type="ECO:0000313" key="1">
    <source>
        <dbReference type="EMBL" id="KAJ04640.1"/>
    </source>
</evidence>
<reference evidence="1 2" key="1">
    <citation type="journal article" date="2014" name="Genome Announc.">
        <title>Draft Genome Sequences of Two Isolates of the Roseobacter Group, Sulfitobacter sp. Strains 3SOLIMAR09 and 1FIGIMAR09, from Harbors of Mallorca Island (Mediterranean Sea).</title>
        <authorList>
            <person name="Mas-Llado M."/>
            <person name="Pina-Villalonga J.M."/>
            <person name="Brunet-Galmes I."/>
            <person name="Nogales B."/>
            <person name="Bosch R."/>
        </authorList>
    </citation>
    <scope>NUCLEOTIDE SEQUENCE [LARGE SCALE GENOMIC DNA]</scope>
    <source>
        <strain evidence="1 2">1FIGIMAR09</strain>
    </source>
</reference>
<protein>
    <submittedName>
        <fullName evidence="1">Uncharacterized protein</fullName>
    </submittedName>
</protein>
<evidence type="ECO:0000313" key="2">
    <source>
        <dbReference type="Proteomes" id="UP000027337"/>
    </source>
</evidence>
<organism evidence="1 2">
    <name type="scientific">Sulfitobacter mediterraneus</name>
    <dbReference type="NCBI Taxonomy" id="83219"/>
    <lineage>
        <taxon>Bacteria</taxon>
        <taxon>Pseudomonadati</taxon>
        <taxon>Pseudomonadota</taxon>
        <taxon>Alphaproteobacteria</taxon>
        <taxon>Rhodobacterales</taxon>
        <taxon>Roseobacteraceae</taxon>
        <taxon>Sulfitobacter</taxon>
    </lineage>
</organism>
<comment type="caution">
    <text evidence="1">The sequence shown here is derived from an EMBL/GenBank/DDBJ whole genome shotgun (WGS) entry which is preliminary data.</text>
</comment>
<gene>
    <name evidence="1" type="ORF">PM02_03035</name>
</gene>
<dbReference type="STRING" id="83219.PM02_03035"/>